<proteinExistence type="predicted"/>
<comment type="caution">
    <text evidence="1">The sequence shown here is derived from an EMBL/GenBank/DDBJ whole genome shotgun (WGS) entry which is preliminary data.</text>
</comment>
<evidence type="ECO:0008006" key="3">
    <source>
        <dbReference type="Google" id="ProtNLM"/>
    </source>
</evidence>
<reference evidence="2" key="1">
    <citation type="journal article" date="2019" name="Int. J. Syst. Evol. Microbiol.">
        <title>The Global Catalogue of Microorganisms (GCM) 10K type strain sequencing project: providing services to taxonomists for standard genome sequencing and annotation.</title>
        <authorList>
            <consortium name="The Broad Institute Genomics Platform"/>
            <consortium name="The Broad Institute Genome Sequencing Center for Infectious Disease"/>
            <person name="Wu L."/>
            <person name="Ma J."/>
        </authorList>
    </citation>
    <scope>NUCLEOTIDE SEQUENCE [LARGE SCALE GENOMIC DNA]</scope>
    <source>
        <strain evidence="2">JCM 3399</strain>
    </source>
</reference>
<evidence type="ECO:0000313" key="1">
    <source>
        <dbReference type="EMBL" id="GGV02513.1"/>
    </source>
</evidence>
<evidence type="ECO:0000313" key="2">
    <source>
        <dbReference type="Proteomes" id="UP000654471"/>
    </source>
</evidence>
<protein>
    <recommendedName>
        <fullName evidence="3">DNA mismatch repair protein MutT</fullName>
    </recommendedName>
</protein>
<organism evidence="1 2">
    <name type="scientific">Streptomyces albospinus</name>
    <dbReference type="NCBI Taxonomy" id="285515"/>
    <lineage>
        <taxon>Bacteria</taxon>
        <taxon>Bacillati</taxon>
        <taxon>Actinomycetota</taxon>
        <taxon>Actinomycetes</taxon>
        <taxon>Kitasatosporales</taxon>
        <taxon>Streptomycetaceae</taxon>
        <taxon>Streptomyces</taxon>
    </lineage>
</organism>
<dbReference type="Proteomes" id="UP000654471">
    <property type="component" value="Unassembled WGS sequence"/>
</dbReference>
<sequence length="86" mass="9412">MSSTARAGCRCASPRNRCCGSGGCTSCFFFEATEWDGEPVNKEPEKCLALEWFTVHDLPDDIIEYPAAGLKGCLNATNPLVEHAWQ</sequence>
<dbReference type="SUPFAM" id="SSF55811">
    <property type="entry name" value="Nudix"/>
    <property type="match status" value="1"/>
</dbReference>
<dbReference type="EMBL" id="BMRP01000078">
    <property type="protein sequence ID" value="GGV02513.1"/>
    <property type="molecule type" value="Genomic_DNA"/>
</dbReference>
<dbReference type="Gene3D" id="3.90.79.10">
    <property type="entry name" value="Nucleoside Triphosphate Pyrophosphohydrolase"/>
    <property type="match status" value="1"/>
</dbReference>
<name>A0ABQ2VNU3_9ACTN</name>
<accession>A0ABQ2VNU3</accession>
<gene>
    <name evidence="1" type="ORF">GCM10010211_82330</name>
</gene>
<dbReference type="InterPro" id="IPR015797">
    <property type="entry name" value="NUDIX_hydrolase-like_dom_sf"/>
</dbReference>
<keyword evidence="2" id="KW-1185">Reference proteome</keyword>